<evidence type="ECO:0000313" key="2">
    <source>
        <dbReference type="WBParaSite" id="ES5_v2.g23467.t1"/>
    </source>
</evidence>
<reference evidence="2" key="1">
    <citation type="submission" date="2022-11" db="UniProtKB">
        <authorList>
            <consortium name="WormBaseParasite"/>
        </authorList>
    </citation>
    <scope>IDENTIFICATION</scope>
</reference>
<name>A0AC34G1D1_9BILA</name>
<dbReference type="WBParaSite" id="ES5_v2.g23467.t1">
    <property type="protein sequence ID" value="ES5_v2.g23467.t1"/>
    <property type="gene ID" value="ES5_v2.g23467"/>
</dbReference>
<proteinExistence type="predicted"/>
<accession>A0AC34G1D1</accession>
<sequence length="113" mass="12744">MALNGESLSFNDNLIVDTNSNNQYVKKDSNAWKSDYYLPSNFMNLSRESGEQREFKKAESAKSSSTLSLHIAAYENLNETSANSGSHKQSNLIKKRKPSKQFFTDSTEIVQVI</sequence>
<dbReference type="Proteomes" id="UP000887579">
    <property type="component" value="Unplaced"/>
</dbReference>
<evidence type="ECO:0000313" key="1">
    <source>
        <dbReference type="Proteomes" id="UP000887579"/>
    </source>
</evidence>
<protein>
    <submittedName>
        <fullName evidence="2">Uncharacterized protein</fullName>
    </submittedName>
</protein>
<organism evidence="1 2">
    <name type="scientific">Panagrolaimus sp. ES5</name>
    <dbReference type="NCBI Taxonomy" id="591445"/>
    <lineage>
        <taxon>Eukaryota</taxon>
        <taxon>Metazoa</taxon>
        <taxon>Ecdysozoa</taxon>
        <taxon>Nematoda</taxon>
        <taxon>Chromadorea</taxon>
        <taxon>Rhabditida</taxon>
        <taxon>Tylenchina</taxon>
        <taxon>Panagrolaimomorpha</taxon>
        <taxon>Panagrolaimoidea</taxon>
        <taxon>Panagrolaimidae</taxon>
        <taxon>Panagrolaimus</taxon>
    </lineage>
</organism>